<evidence type="ECO:0008006" key="3">
    <source>
        <dbReference type="Google" id="ProtNLM"/>
    </source>
</evidence>
<evidence type="ECO:0000313" key="1">
    <source>
        <dbReference type="EMBL" id="MBP2031420.1"/>
    </source>
</evidence>
<dbReference type="SUPFAM" id="SSF81853">
    <property type="entry name" value="Family 10 polysaccharide lyase"/>
    <property type="match status" value="1"/>
</dbReference>
<accession>A0ABS4KN22</accession>
<dbReference type="InterPro" id="IPR008928">
    <property type="entry name" value="6-hairpin_glycosidase_sf"/>
</dbReference>
<dbReference type="Gene3D" id="1.50.10.20">
    <property type="match status" value="1"/>
</dbReference>
<reference evidence="1 2" key="1">
    <citation type="submission" date="2021-03" db="EMBL/GenBank/DDBJ databases">
        <title>Genomic Encyclopedia of Type Strains, Phase IV (KMG-IV): sequencing the most valuable type-strain genomes for metagenomic binning, comparative biology and taxonomic classification.</title>
        <authorList>
            <person name="Goeker M."/>
        </authorList>
    </citation>
    <scope>NUCLEOTIDE SEQUENCE [LARGE SCALE GENOMIC DNA]</scope>
    <source>
        <strain evidence="1 2">DSM 28783</strain>
    </source>
</reference>
<sequence length="353" mass="40609">MFTEKYAEPLFIITDDTGMIQHSNFTVPDPKSGYTTDDNARALMAAVMLYERYRSEKYLELIFRYLSFLTYAQNKDGGFKNFMDYNRNFIEENGSEDCFGRCLWCLGCVINSPYIKNTIKYAALTLVKNSIQNVYKLNHIRGKSYSLIGLCIIYKSVCENSSILNYFNLNNKLDEIKNLIINLSDDILHDFKKCSSEKWQWFEDELTYSNSIIPLSLLKGYETTKKDNYLNTALKSIDFLNGIYFKNDYFKPIGCKGWFKIGANSPAEFDEQPVEACSTAFLYLEAYKVTNKNFYLRKAHLCSEWFTGNNSIGKSMLDNLTHGCYDGIRKSDINLNTGAESILANIITQLLVS</sequence>
<dbReference type="Proteomes" id="UP001519307">
    <property type="component" value="Unassembled WGS sequence"/>
</dbReference>
<proteinExistence type="predicted"/>
<organism evidence="1 2">
    <name type="scientific">Clostridium algifaecis</name>
    <dbReference type="NCBI Taxonomy" id="1472040"/>
    <lineage>
        <taxon>Bacteria</taxon>
        <taxon>Bacillati</taxon>
        <taxon>Bacillota</taxon>
        <taxon>Clostridia</taxon>
        <taxon>Eubacteriales</taxon>
        <taxon>Clostridiaceae</taxon>
        <taxon>Clostridium</taxon>
    </lineage>
</organism>
<keyword evidence="2" id="KW-1185">Reference proteome</keyword>
<dbReference type="RefSeq" id="WP_209700387.1">
    <property type="nucleotide sequence ID" value="NZ_JAGGLM010000001.1"/>
</dbReference>
<name>A0ABS4KN22_9CLOT</name>
<dbReference type="EMBL" id="JAGGLM010000001">
    <property type="protein sequence ID" value="MBP2031420.1"/>
    <property type="molecule type" value="Genomic_DNA"/>
</dbReference>
<comment type="caution">
    <text evidence="1">The sequence shown here is derived from an EMBL/GenBank/DDBJ whole genome shotgun (WGS) entry which is preliminary data.</text>
</comment>
<gene>
    <name evidence="1" type="ORF">J2Z42_000085</name>
</gene>
<dbReference type="SUPFAM" id="SSF48208">
    <property type="entry name" value="Six-hairpin glycosidases"/>
    <property type="match status" value="1"/>
</dbReference>
<protein>
    <recommendedName>
        <fullName evidence="3">Glycosyltransferase</fullName>
    </recommendedName>
</protein>
<evidence type="ECO:0000313" key="2">
    <source>
        <dbReference type="Proteomes" id="UP001519307"/>
    </source>
</evidence>